<protein>
    <submittedName>
        <fullName evidence="2">Uncharacterized protein</fullName>
    </submittedName>
</protein>
<dbReference type="Proteomes" id="UP001341840">
    <property type="component" value="Unassembled WGS sequence"/>
</dbReference>
<proteinExistence type="predicted"/>
<name>A0ABU6RH11_9FABA</name>
<evidence type="ECO:0000313" key="2">
    <source>
        <dbReference type="EMBL" id="MED6123357.1"/>
    </source>
</evidence>
<feature type="region of interest" description="Disordered" evidence="1">
    <location>
        <begin position="260"/>
        <end position="291"/>
    </location>
</feature>
<dbReference type="EMBL" id="JASCZI010030525">
    <property type="protein sequence ID" value="MED6123357.1"/>
    <property type="molecule type" value="Genomic_DNA"/>
</dbReference>
<comment type="caution">
    <text evidence="2">The sequence shown here is derived from an EMBL/GenBank/DDBJ whole genome shotgun (WGS) entry which is preliminary data.</text>
</comment>
<feature type="region of interest" description="Disordered" evidence="1">
    <location>
        <begin position="1"/>
        <end position="24"/>
    </location>
</feature>
<reference evidence="2 3" key="1">
    <citation type="journal article" date="2023" name="Plants (Basel)">
        <title>Bridging the Gap: Combining Genomics and Transcriptomics Approaches to Understand Stylosanthes scabra, an Orphan Legume from the Brazilian Caatinga.</title>
        <authorList>
            <person name="Ferreira-Neto J.R.C."/>
            <person name="da Silva M.D."/>
            <person name="Binneck E."/>
            <person name="de Melo N.F."/>
            <person name="da Silva R.H."/>
            <person name="de Melo A.L.T.M."/>
            <person name="Pandolfi V."/>
            <person name="Bustamante F.O."/>
            <person name="Brasileiro-Vidal A.C."/>
            <person name="Benko-Iseppon A.M."/>
        </authorList>
    </citation>
    <scope>NUCLEOTIDE SEQUENCE [LARGE SCALE GENOMIC DNA]</scope>
    <source>
        <tissue evidence="2">Leaves</tissue>
    </source>
</reference>
<evidence type="ECO:0000313" key="3">
    <source>
        <dbReference type="Proteomes" id="UP001341840"/>
    </source>
</evidence>
<feature type="region of interest" description="Disordered" evidence="1">
    <location>
        <begin position="37"/>
        <end position="146"/>
    </location>
</feature>
<gene>
    <name evidence="2" type="ORF">PIB30_048412</name>
</gene>
<sequence length="291" mass="31126">MKAKDTTTAVKAGSMSSNGATEADTVAAVKCEGTTAVRAGSTETPHTAGNGQGEAAVGGLAGKPHHRWGGTSHTRVRSDPSSATRTKTTRRHPRLRRSRGPAHAARGRVPPEPRLHPSGMSSCRAYSASSSSSSPLDYGSSRPLLGAPSPFRRISGLYIRARLPRAGASRRRTIRSLSPETQLGAHHPATEIPWDLAAGDLGSGTAGDRQPPTTQCIPYWANRGEGWARSESDDLRTSGFARSRTSMQALRATICRCPWPWRQGTRPGSQGARERAAHRRTAPSLDRRDKT</sequence>
<accession>A0ABU6RH11</accession>
<feature type="compositionally biased region" description="Polar residues" evidence="1">
    <location>
        <begin position="1"/>
        <end position="20"/>
    </location>
</feature>
<evidence type="ECO:0000256" key="1">
    <source>
        <dbReference type="SAM" id="MobiDB-lite"/>
    </source>
</evidence>
<feature type="compositionally biased region" description="Basic residues" evidence="1">
    <location>
        <begin position="87"/>
        <end position="100"/>
    </location>
</feature>
<keyword evidence="3" id="KW-1185">Reference proteome</keyword>
<organism evidence="2 3">
    <name type="scientific">Stylosanthes scabra</name>
    <dbReference type="NCBI Taxonomy" id="79078"/>
    <lineage>
        <taxon>Eukaryota</taxon>
        <taxon>Viridiplantae</taxon>
        <taxon>Streptophyta</taxon>
        <taxon>Embryophyta</taxon>
        <taxon>Tracheophyta</taxon>
        <taxon>Spermatophyta</taxon>
        <taxon>Magnoliopsida</taxon>
        <taxon>eudicotyledons</taxon>
        <taxon>Gunneridae</taxon>
        <taxon>Pentapetalae</taxon>
        <taxon>rosids</taxon>
        <taxon>fabids</taxon>
        <taxon>Fabales</taxon>
        <taxon>Fabaceae</taxon>
        <taxon>Papilionoideae</taxon>
        <taxon>50 kb inversion clade</taxon>
        <taxon>dalbergioids sensu lato</taxon>
        <taxon>Dalbergieae</taxon>
        <taxon>Pterocarpus clade</taxon>
        <taxon>Stylosanthes</taxon>
    </lineage>
</organism>
<feature type="compositionally biased region" description="Low complexity" evidence="1">
    <location>
        <begin position="118"/>
        <end position="143"/>
    </location>
</feature>